<reference evidence="3" key="1">
    <citation type="submission" date="2017-08" db="EMBL/GenBank/DDBJ databases">
        <title>A dynamic microbial community with high functional redundancy inhabits the cold, oxic subseafloor aquifer.</title>
        <authorList>
            <person name="Tully B.J."/>
            <person name="Wheat C.G."/>
            <person name="Glazer B.T."/>
            <person name="Huber J.A."/>
        </authorList>
    </citation>
    <scope>NUCLEOTIDE SEQUENCE [LARGE SCALE GENOMIC DNA]</scope>
</reference>
<dbReference type="Proteomes" id="UP000218775">
    <property type="component" value="Unassembled WGS sequence"/>
</dbReference>
<dbReference type="InterPro" id="IPR050218">
    <property type="entry name" value="LptD"/>
</dbReference>
<evidence type="ECO:0000313" key="2">
    <source>
        <dbReference type="EMBL" id="PCI78742.1"/>
    </source>
</evidence>
<dbReference type="EMBL" id="NVUK01000001">
    <property type="protein sequence ID" value="PCI78742.1"/>
    <property type="molecule type" value="Genomic_DNA"/>
</dbReference>
<evidence type="ECO:0000313" key="3">
    <source>
        <dbReference type="Proteomes" id="UP000218775"/>
    </source>
</evidence>
<protein>
    <recommendedName>
        <fullName evidence="4">LptD C-terminal domain-containing protein</fullName>
    </recommendedName>
</protein>
<name>A0A2A4X7U9_UNCAE</name>
<dbReference type="GO" id="GO:1990351">
    <property type="term" value="C:transporter complex"/>
    <property type="evidence" value="ECO:0007669"/>
    <property type="project" value="TreeGrafter"/>
</dbReference>
<feature type="chain" id="PRO_5012652935" description="LptD C-terminal domain-containing protein" evidence="1">
    <location>
        <begin position="22"/>
        <end position="698"/>
    </location>
</feature>
<feature type="signal peptide" evidence="1">
    <location>
        <begin position="1"/>
        <end position="21"/>
    </location>
</feature>
<dbReference type="PANTHER" id="PTHR30189:SF1">
    <property type="entry name" value="LPS-ASSEMBLY PROTEIN LPTD"/>
    <property type="match status" value="1"/>
</dbReference>
<accession>A0A2A4X7U9</accession>
<comment type="caution">
    <text evidence="2">The sequence shown here is derived from an EMBL/GenBank/DDBJ whole genome shotgun (WGS) entry which is preliminary data.</text>
</comment>
<dbReference type="PANTHER" id="PTHR30189">
    <property type="entry name" value="LPS-ASSEMBLY PROTEIN"/>
    <property type="match status" value="1"/>
</dbReference>
<dbReference type="AlphaFoldDB" id="A0A2A4X7U9"/>
<dbReference type="GO" id="GO:0009279">
    <property type="term" value="C:cell outer membrane"/>
    <property type="evidence" value="ECO:0007669"/>
    <property type="project" value="TreeGrafter"/>
</dbReference>
<gene>
    <name evidence="2" type="ORF">COB21_00140</name>
</gene>
<keyword evidence="1" id="KW-0732">Signal</keyword>
<evidence type="ECO:0008006" key="4">
    <source>
        <dbReference type="Google" id="ProtNLM"/>
    </source>
</evidence>
<sequence length="698" mass="80692">MHFSKLSFILLIFLLCAPLIAFSTAFDIDLNAPEYKQGTLSTTKGGILTMPDLKVQAKNIIYHTVSSTSRSHSIIAWGDLMVRHQGKWFIGEKFQYDFIQRTGVIKNGITRINLWHVGAKTIFLEPNKTLGIENGYITTSDDRNISWKIDVGNINIDSQEEIIAKNITFRVKETPLFYLPYFKSNLHSFKKSPVNYALDWETGLFPKFSMRYRVYSYKDLNVFFRFLLRPTKGLGGAIETHHKNSKGNREFLTRSYLDHDAFFRDNNPNKARTHYRFQGKFKADTSNIKFNLNYDYLSDRNLQTDFKSPDFVLNTAKKTYSSVIYYGSQGISGIDTALRVNSFQALKQKLPEAFFLSKTFLLGSSGITNQNTLKCSYLDYVFAKDVQSALHDFKSLRVSTLNTISRPFNIHILKIAPSLSFEGIFYTRTRKDRPNIQALLRYQCLASIHSTSHFKNLFLSHKPYVNLYGITSPTLKPDTPYIFGLNDGLAKILYLKSGWQESIFLSRYPLFAPNITLNCYAYSFFLTDIFDMTTPKLRFDMTYQFPRLKITNRNGWNFQTKSFDFNNLELAWTFNENFAIKTELRHRSPFYWRRADHNNFVFEVVRPLSKLSNSPLSDGRNSLITKFQAKVAPLWTAKIESHIGWGRGNEANYNEVRVNIDTIISTCWKLKMTFTHSPAPEKKNNSFMIGLSLIDPQP</sequence>
<proteinExistence type="predicted"/>
<organism evidence="2 3">
    <name type="scientific">Aerophobetes bacterium</name>
    <dbReference type="NCBI Taxonomy" id="2030807"/>
    <lineage>
        <taxon>Bacteria</taxon>
        <taxon>Candidatus Aerophobota</taxon>
    </lineage>
</organism>
<evidence type="ECO:0000256" key="1">
    <source>
        <dbReference type="SAM" id="SignalP"/>
    </source>
</evidence>